<keyword evidence="5" id="KW-0520">NAD</keyword>
<gene>
    <name evidence="6" type="ORF">EVOR1521_LOCUS3339</name>
</gene>
<protein>
    <recommendedName>
        <fullName evidence="8">Thiazole biosynthetic enzyme</fullName>
    </recommendedName>
</protein>
<accession>A0AA36HQS8</accession>
<dbReference type="Gene3D" id="3.50.50.60">
    <property type="entry name" value="FAD/NAD(P)-binding domain"/>
    <property type="match status" value="1"/>
</dbReference>
<name>A0AA36HQS8_9DINO</name>
<evidence type="ECO:0000256" key="2">
    <source>
        <dbReference type="ARBA" id="ARBA00022723"/>
    </source>
</evidence>
<dbReference type="GO" id="GO:0046872">
    <property type="term" value="F:metal ion binding"/>
    <property type="evidence" value="ECO:0007669"/>
    <property type="project" value="UniProtKB-KW"/>
</dbReference>
<dbReference type="GO" id="GO:0009228">
    <property type="term" value="P:thiamine biosynthetic process"/>
    <property type="evidence" value="ECO:0007669"/>
    <property type="project" value="UniProtKB-KW"/>
</dbReference>
<evidence type="ECO:0000313" key="6">
    <source>
        <dbReference type="EMBL" id="CAJ1373557.1"/>
    </source>
</evidence>
<dbReference type="Proteomes" id="UP001178507">
    <property type="component" value="Unassembled WGS sequence"/>
</dbReference>
<dbReference type="PANTHER" id="PTHR43422:SF3">
    <property type="entry name" value="THIAMINE THIAZOLE SYNTHASE"/>
    <property type="match status" value="1"/>
</dbReference>
<dbReference type="AlphaFoldDB" id="A0AA36HQS8"/>
<dbReference type="EMBL" id="CAUJNA010000202">
    <property type="protein sequence ID" value="CAJ1373557.1"/>
    <property type="molecule type" value="Genomic_DNA"/>
</dbReference>
<keyword evidence="1" id="KW-0808">Transferase</keyword>
<evidence type="ECO:0008006" key="8">
    <source>
        <dbReference type="Google" id="ProtNLM"/>
    </source>
</evidence>
<evidence type="ECO:0000256" key="3">
    <source>
        <dbReference type="ARBA" id="ARBA00022977"/>
    </source>
</evidence>
<evidence type="ECO:0000256" key="4">
    <source>
        <dbReference type="ARBA" id="ARBA00023004"/>
    </source>
</evidence>
<dbReference type="GO" id="GO:0016740">
    <property type="term" value="F:transferase activity"/>
    <property type="evidence" value="ECO:0007669"/>
    <property type="project" value="UniProtKB-KW"/>
</dbReference>
<dbReference type="NCBIfam" id="TIGR00292">
    <property type="entry name" value="sulfide-dependent adenosine diphosphate thiazole synthase"/>
    <property type="match status" value="1"/>
</dbReference>
<dbReference type="Pfam" id="PF01946">
    <property type="entry name" value="Thi4"/>
    <property type="match status" value="1"/>
</dbReference>
<dbReference type="SUPFAM" id="SSF51905">
    <property type="entry name" value="FAD/NAD(P)-binding domain"/>
    <property type="match status" value="1"/>
</dbReference>
<sequence>MLPRGCWLGGQLMSSMVVRKPAHEFLDELEVPYDDKGDYVVVKHAALFTSSVLRKTLIAPNVKLFNAVAVEDLLVKQEGDKVGVRGVVTNWSLVTQNHDTQSCMDPQVMEAKVVVTATGHDGSMGASSAKRLESLGALPAGLPGMGTLDMNTAQDAVVQMTSEVVPGLIFAGMEVSEARGCNRMGPTFGAMLLSGQKAANLAVQILNRQG</sequence>
<organism evidence="6 7">
    <name type="scientific">Effrenium voratum</name>
    <dbReference type="NCBI Taxonomy" id="2562239"/>
    <lineage>
        <taxon>Eukaryota</taxon>
        <taxon>Sar</taxon>
        <taxon>Alveolata</taxon>
        <taxon>Dinophyceae</taxon>
        <taxon>Suessiales</taxon>
        <taxon>Symbiodiniaceae</taxon>
        <taxon>Effrenium</taxon>
    </lineage>
</organism>
<dbReference type="InterPro" id="IPR002922">
    <property type="entry name" value="Thi4_fam"/>
</dbReference>
<reference evidence="6" key="1">
    <citation type="submission" date="2023-08" db="EMBL/GenBank/DDBJ databases">
        <authorList>
            <person name="Chen Y."/>
            <person name="Shah S."/>
            <person name="Dougan E. K."/>
            <person name="Thang M."/>
            <person name="Chan C."/>
        </authorList>
    </citation>
    <scope>NUCLEOTIDE SEQUENCE</scope>
</reference>
<evidence type="ECO:0000256" key="5">
    <source>
        <dbReference type="ARBA" id="ARBA00023027"/>
    </source>
</evidence>
<keyword evidence="2" id="KW-0479">Metal-binding</keyword>
<dbReference type="InterPro" id="IPR036188">
    <property type="entry name" value="FAD/NAD-bd_sf"/>
</dbReference>
<evidence type="ECO:0000313" key="7">
    <source>
        <dbReference type="Proteomes" id="UP001178507"/>
    </source>
</evidence>
<evidence type="ECO:0000256" key="1">
    <source>
        <dbReference type="ARBA" id="ARBA00022679"/>
    </source>
</evidence>
<proteinExistence type="predicted"/>
<keyword evidence="3" id="KW-0784">Thiamine biosynthesis</keyword>
<dbReference type="PANTHER" id="PTHR43422">
    <property type="entry name" value="THIAMINE THIAZOLE SYNTHASE"/>
    <property type="match status" value="1"/>
</dbReference>
<comment type="caution">
    <text evidence="6">The sequence shown here is derived from an EMBL/GenBank/DDBJ whole genome shotgun (WGS) entry which is preliminary data.</text>
</comment>
<keyword evidence="7" id="KW-1185">Reference proteome</keyword>
<keyword evidence="4" id="KW-0408">Iron</keyword>